<dbReference type="Proteomes" id="UP000481043">
    <property type="component" value="Unassembled WGS sequence"/>
</dbReference>
<dbReference type="InterPro" id="IPR000014">
    <property type="entry name" value="PAS"/>
</dbReference>
<dbReference type="GO" id="GO:0016791">
    <property type="term" value="F:phosphatase activity"/>
    <property type="evidence" value="ECO:0007669"/>
    <property type="project" value="TreeGrafter"/>
</dbReference>
<dbReference type="NCBIfam" id="TIGR00229">
    <property type="entry name" value="sensory_box"/>
    <property type="match status" value="1"/>
</dbReference>
<dbReference type="SUPFAM" id="SSF81606">
    <property type="entry name" value="PP2C-like"/>
    <property type="match status" value="1"/>
</dbReference>
<feature type="coiled-coil region" evidence="2">
    <location>
        <begin position="119"/>
        <end position="167"/>
    </location>
</feature>
<dbReference type="Gene3D" id="3.30.450.20">
    <property type="entry name" value="PAS domain"/>
    <property type="match status" value="1"/>
</dbReference>
<organism evidence="4 5">
    <name type="scientific">Bacillus mesophilus</name>
    <dbReference type="NCBI Taxonomy" id="1808955"/>
    <lineage>
        <taxon>Bacteria</taxon>
        <taxon>Bacillati</taxon>
        <taxon>Bacillota</taxon>
        <taxon>Bacilli</taxon>
        <taxon>Bacillales</taxon>
        <taxon>Bacillaceae</taxon>
        <taxon>Bacillus</taxon>
    </lineage>
</organism>
<protein>
    <submittedName>
        <fullName evidence="4">SpoIIE family protein phosphatase</fullName>
    </submittedName>
</protein>
<comment type="caution">
    <text evidence="4">The sequence shown here is derived from an EMBL/GenBank/DDBJ whole genome shotgun (WGS) entry which is preliminary data.</text>
</comment>
<evidence type="ECO:0000256" key="2">
    <source>
        <dbReference type="SAM" id="Coils"/>
    </source>
</evidence>
<dbReference type="PANTHER" id="PTHR43156:SF14">
    <property type="entry name" value="PHOSPHOSERINE PHOSPHATASE RSBP"/>
    <property type="match status" value="1"/>
</dbReference>
<accession>A0A6M0Q3E5</accession>
<dbReference type="PANTHER" id="PTHR43156">
    <property type="entry name" value="STAGE II SPORULATION PROTEIN E-RELATED"/>
    <property type="match status" value="1"/>
</dbReference>
<dbReference type="InterPro" id="IPR035965">
    <property type="entry name" value="PAS-like_dom_sf"/>
</dbReference>
<dbReference type="PROSITE" id="PS50112">
    <property type="entry name" value="PAS"/>
    <property type="match status" value="1"/>
</dbReference>
<sequence length="402" mass="46513">MIQQLDEAPCGYVTLNDDGFILSINKTLLDLLGYGYHELQNKHINHILPISTRAFYQMYFFPMIRLQERVEEIYFTLLDKKGDEVPVLLNAKRRNSNKDCINECIFIPMYKRYEFESEILKAKREAETALQERNKVNQKLKEVLHSLEVKQSQLIELYQQNQEYQEKIKIELDLAKSIQNMATSIPISNGHLQIETYYKSSSDLSGDIFGCYQIDEQRYGIIILDVMGHGISSALITMSLRSLYQSLVSKGVPVDEVIQELDNYLHVLFENNSELMHFSTVLCLVIDTDKQEIEYINAGHPTAIMQGNNKTNYDFSSSVPPIGLVKGINFMSTKCLYEKGSRLLLYTDGVLELIPLHELRQLVKINKHEPLSILKEKIIQNLKLKEEYNDHIDDQCFILIDL</sequence>
<keyword evidence="5" id="KW-1185">Reference proteome</keyword>
<dbReference type="Gene3D" id="3.60.40.10">
    <property type="entry name" value="PPM-type phosphatase domain"/>
    <property type="match status" value="1"/>
</dbReference>
<evidence type="ECO:0000313" key="5">
    <source>
        <dbReference type="Proteomes" id="UP000481043"/>
    </source>
</evidence>
<evidence type="ECO:0000259" key="3">
    <source>
        <dbReference type="PROSITE" id="PS50112"/>
    </source>
</evidence>
<dbReference type="CDD" id="cd00130">
    <property type="entry name" value="PAS"/>
    <property type="match status" value="1"/>
</dbReference>
<evidence type="ECO:0000313" key="4">
    <source>
        <dbReference type="EMBL" id="NEY70886.1"/>
    </source>
</evidence>
<dbReference type="InterPro" id="IPR052016">
    <property type="entry name" value="Bact_Sigma-Reg"/>
</dbReference>
<dbReference type="Pfam" id="PF13426">
    <property type="entry name" value="PAS_9"/>
    <property type="match status" value="1"/>
</dbReference>
<dbReference type="RefSeq" id="WP_163177895.1">
    <property type="nucleotide sequence ID" value="NZ_JAAIWM010000001.1"/>
</dbReference>
<dbReference type="AlphaFoldDB" id="A0A6M0Q3E5"/>
<dbReference type="InterPro" id="IPR001932">
    <property type="entry name" value="PPM-type_phosphatase-like_dom"/>
</dbReference>
<dbReference type="InterPro" id="IPR036457">
    <property type="entry name" value="PPM-type-like_dom_sf"/>
</dbReference>
<name>A0A6M0Q3E5_9BACI</name>
<keyword evidence="2" id="KW-0175">Coiled coil</keyword>
<keyword evidence="1" id="KW-0378">Hydrolase</keyword>
<proteinExistence type="predicted"/>
<dbReference type="EMBL" id="JAAIWM010000001">
    <property type="protein sequence ID" value="NEY70886.1"/>
    <property type="molecule type" value="Genomic_DNA"/>
</dbReference>
<dbReference type="Pfam" id="PF07228">
    <property type="entry name" value="SpoIIE"/>
    <property type="match status" value="1"/>
</dbReference>
<dbReference type="SMART" id="SM00331">
    <property type="entry name" value="PP2C_SIG"/>
    <property type="match status" value="1"/>
</dbReference>
<dbReference type="SUPFAM" id="SSF55785">
    <property type="entry name" value="PYP-like sensor domain (PAS domain)"/>
    <property type="match status" value="1"/>
</dbReference>
<gene>
    <name evidence="4" type="ORF">G4D63_03925</name>
</gene>
<feature type="domain" description="PAS" evidence="3">
    <location>
        <begin position="1"/>
        <end position="42"/>
    </location>
</feature>
<reference evidence="4 5" key="1">
    <citation type="submission" date="2020-02" db="EMBL/GenBank/DDBJ databases">
        <title>Bacillus aquiflavi sp. nov., isolated from yellow water of strong flavor Chinese baijiu in Yibin region of China.</title>
        <authorList>
            <person name="Xie J."/>
        </authorList>
    </citation>
    <scope>NUCLEOTIDE SEQUENCE [LARGE SCALE GENOMIC DNA]</scope>
    <source>
        <strain evidence="4 5">SA4</strain>
    </source>
</reference>
<evidence type="ECO:0000256" key="1">
    <source>
        <dbReference type="ARBA" id="ARBA00022801"/>
    </source>
</evidence>